<evidence type="ECO:0000259" key="2">
    <source>
        <dbReference type="Pfam" id="PF24630"/>
    </source>
</evidence>
<keyword evidence="4" id="KW-1185">Reference proteome</keyword>
<organism evidence="3 4">
    <name type="scientific">Saguinus oedipus</name>
    <name type="common">Cotton-top tamarin</name>
    <name type="synonym">Oedipomidas oedipus</name>
    <dbReference type="NCBI Taxonomy" id="9490"/>
    <lineage>
        <taxon>Eukaryota</taxon>
        <taxon>Metazoa</taxon>
        <taxon>Chordata</taxon>
        <taxon>Craniata</taxon>
        <taxon>Vertebrata</taxon>
        <taxon>Euteleostomi</taxon>
        <taxon>Mammalia</taxon>
        <taxon>Eutheria</taxon>
        <taxon>Euarchontoglires</taxon>
        <taxon>Primates</taxon>
        <taxon>Haplorrhini</taxon>
        <taxon>Platyrrhini</taxon>
        <taxon>Cebidae</taxon>
        <taxon>Callitrichinae</taxon>
        <taxon>Saguinus</taxon>
    </lineage>
</organism>
<feature type="domain" description="TASOR PIN" evidence="2">
    <location>
        <begin position="55"/>
        <end position="141"/>
    </location>
</feature>
<dbReference type="EMBL" id="JASSZA010000007">
    <property type="protein sequence ID" value="KAK2106945.1"/>
    <property type="molecule type" value="Genomic_DNA"/>
</dbReference>
<dbReference type="Proteomes" id="UP001266305">
    <property type="component" value="Unassembled WGS sequence"/>
</dbReference>
<protein>
    <submittedName>
        <fullName evidence="3">Protein TASOR 2</fullName>
    </submittedName>
</protein>
<dbReference type="Pfam" id="PF24630">
    <property type="entry name" value="PIN_TASOR"/>
    <property type="match status" value="1"/>
</dbReference>
<proteinExistence type="predicted"/>
<evidence type="ECO:0000313" key="3">
    <source>
        <dbReference type="EMBL" id="KAK2106945.1"/>
    </source>
</evidence>
<comment type="caution">
    <text evidence="3">The sequence shown here is derived from an EMBL/GenBank/DDBJ whole genome shotgun (WGS) entry which is preliminary data.</text>
</comment>
<gene>
    <name evidence="3" type="primary">TASOR2_3</name>
    <name evidence="3" type="ORF">P7K49_016459</name>
</gene>
<dbReference type="PANTHER" id="PTHR16207:SF10">
    <property type="entry name" value="PROTEIN TASOR 2"/>
    <property type="match status" value="1"/>
</dbReference>
<evidence type="ECO:0000259" key="1">
    <source>
        <dbReference type="Pfam" id="PF23314"/>
    </source>
</evidence>
<feature type="domain" description="TASOR alpha/beta" evidence="1">
    <location>
        <begin position="10"/>
        <end position="51"/>
    </location>
</feature>
<name>A0ABQ9VCQ3_SAGOE</name>
<dbReference type="PANTHER" id="PTHR16207">
    <property type="entry name" value="SET DOMAIN-CONTAINING PROTEIN"/>
    <property type="match status" value="1"/>
</dbReference>
<evidence type="ECO:0000313" key="4">
    <source>
        <dbReference type="Proteomes" id="UP001266305"/>
    </source>
</evidence>
<reference evidence="3 4" key="1">
    <citation type="submission" date="2023-05" db="EMBL/GenBank/DDBJ databases">
        <title>B98-5 Cell Line De Novo Hybrid Assembly: An Optical Mapping Approach.</title>
        <authorList>
            <person name="Kananen K."/>
            <person name="Auerbach J.A."/>
            <person name="Kautto E."/>
            <person name="Blachly J.S."/>
        </authorList>
    </citation>
    <scope>NUCLEOTIDE SEQUENCE [LARGE SCALE GENOMIC DNA]</scope>
    <source>
        <strain evidence="3">B95-8</strain>
        <tissue evidence="3">Cell line</tissue>
    </source>
</reference>
<accession>A0ABQ9VCQ3</accession>
<dbReference type="Pfam" id="PF23314">
    <property type="entry name" value="TASOR_alpha-beta"/>
    <property type="match status" value="1"/>
</dbReference>
<dbReference type="InterPro" id="IPR046432">
    <property type="entry name" value="TASOR"/>
</dbReference>
<dbReference type="InterPro" id="IPR056243">
    <property type="entry name" value="TASOR_ab_dom"/>
</dbReference>
<sequence>MIHSSSSSEMDTSSHLHQIPSLLKLKHLPSVVFAGVDGPGDVLDHTYQELFHAGGFMISDDKILEALTLVQLKEIIKILEKLNGNGRWKWLLHYSESIKLKDERVDSTAHKKNIILKSFQSANIIELLHYHHCDSRPSTKAKF</sequence>
<dbReference type="InterPro" id="IPR056242">
    <property type="entry name" value="PIN_TASOR"/>
</dbReference>